<organism evidence="3 4">
    <name type="scientific">Funneliformis geosporum</name>
    <dbReference type="NCBI Taxonomy" id="1117311"/>
    <lineage>
        <taxon>Eukaryota</taxon>
        <taxon>Fungi</taxon>
        <taxon>Fungi incertae sedis</taxon>
        <taxon>Mucoromycota</taxon>
        <taxon>Glomeromycotina</taxon>
        <taxon>Glomeromycetes</taxon>
        <taxon>Glomerales</taxon>
        <taxon>Glomeraceae</taxon>
        <taxon>Funneliformis</taxon>
    </lineage>
</organism>
<dbReference type="AlphaFoldDB" id="A0A9W4T2X1"/>
<evidence type="ECO:0000313" key="4">
    <source>
        <dbReference type="Proteomes" id="UP001153678"/>
    </source>
</evidence>
<evidence type="ECO:0000256" key="2">
    <source>
        <dbReference type="SAM" id="Phobius"/>
    </source>
</evidence>
<feature type="coiled-coil region" evidence="1">
    <location>
        <begin position="53"/>
        <end position="87"/>
    </location>
</feature>
<accession>A0A9W4T2X1</accession>
<keyword evidence="2" id="KW-1133">Transmembrane helix</keyword>
<protein>
    <submittedName>
        <fullName evidence="3">7521_t:CDS:1</fullName>
    </submittedName>
</protein>
<evidence type="ECO:0000256" key="1">
    <source>
        <dbReference type="SAM" id="Coils"/>
    </source>
</evidence>
<gene>
    <name evidence="3" type="ORF">FWILDA_LOCUS14282</name>
</gene>
<keyword evidence="1" id="KW-0175">Coiled coil</keyword>
<name>A0A9W4T2X1_9GLOM</name>
<keyword evidence="2" id="KW-0812">Transmembrane</keyword>
<keyword evidence="4" id="KW-1185">Reference proteome</keyword>
<comment type="caution">
    <text evidence="3">The sequence shown here is derived from an EMBL/GenBank/DDBJ whole genome shotgun (WGS) entry which is preliminary data.</text>
</comment>
<evidence type="ECO:0000313" key="3">
    <source>
        <dbReference type="EMBL" id="CAI2189844.1"/>
    </source>
</evidence>
<dbReference type="EMBL" id="CAMKVN010006082">
    <property type="protein sequence ID" value="CAI2189844.1"/>
    <property type="molecule type" value="Genomic_DNA"/>
</dbReference>
<dbReference type="OrthoDB" id="10535822at2759"/>
<feature type="transmembrane region" description="Helical" evidence="2">
    <location>
        <begin position="14"/>
        <end position="36"/>
    </location>
</feature>
<reference evidence="3" key="1">
    <citation type="submission" date="2022-08" db="EMBL/GenBank/DDBJ databases">
        <authorList>
            <person name="Kallberg Y."/>
            <person name="Tangrot J."/>
            <person name="Rosling A."/>
        </authorList>
    </citation>
    <scope>NUCLEOTIDE SEQUENCE</scope>
    <source>
        <strain evidence="3">Wild A</strain>
    </source>
</reference>
<dbReference type="Proteomes" id="UP001153678">
    <property type="component" value="Unassembled WGS sequence"/>
</dbReference>
<sequence>MDSQKPMVLENLDYYYNMFLNLLKFIGALFTVMKVLEMCNYMIRIKEEITKMNETVKEKIDILGERHETLKEKIDILGERHEALKERITTGFELTNANFRLLNEKWSFFKENVESKFGISKEKYE</sequence>
<keyword evidence="2" id="KW-0472">Membrane</keyword>
<proteinExistence type="predicted"/>